<dbReference type="InterPro" id="IPR008929">
    <property type="entry name" value="Chondroitin_lyas"/>
</dbReference>
<feature type="chain" id="PRO_5015722714" description="Hyaluronate lyase" evidence="5">
    <location>
        <begin position="21"/>
        <end position="805"/>
    </location>
</feature>
<dbReference type="PANTHER" id="PTHR38481">
    <property type="entry name" value="HYALURONATE LYASE"/>
    <property type="match status" value="1"/>
</dbReference>
<dbReference type="Pfam" id="PF02884">
    <property type="entry name" value="Lyase_8_C"/>
    <property type="match status" value="1"/>
</dbReference>
<dbReference type="CDD" id="cd01083">
    <property type="entry name" value="GAG_Lyase"/>
    <property type="match status" value="1"/>
</dbReference>
<dbReference type="GO" id="GO:0005975">
    <property type="term" value="P:carbohydrate metabolic process"/>
    <property type="evidence" value="ECO:0007669"/>
    <property type="project" value="InterPro"/>
</dbReference>
<gene>
    <name evidence="9" type="ORF">DAA48_03265</name>
</gene>
<dbReference type="Gene3D" id="2.70.98.10">
    <property type="match status" value="1"/>
</dbReference>
<dbReference type="InterPro" id="IPR004103">
    <property type="entry name" value="Lyase_8_C"/>
</dbReference>
<feature type="domain" description="Polysaccharide lyase family 8 central" evidence="6">
    <location>
        <begin position="410"/>
        <end position="669"/>
    </location>
</feature>
<dbReference type="Gene3D" id="2.60.220.10">
    <property type="entry name" value="Polysaccharide lyase family 8-like, C-terminal"/>
    <property type="match status" value="1"/>
</dbReference>
<dbReference type="AlphaFoldDB" id="A0A2T4N6G9"/>
<dbReference type="InterPro" id="IPR014718">
    <property type="entry name" value="GH-type_carb-bd"/>
</dbReference>
<dbReference type="InterPro" id="IPR011071">
    <property type="entry name" value="Lyase_8-like_C"/>
</dbReference>
<evidence type="ECO:0000256" key="2">
    <source>
        <dbReference type="ARBA" id="ARBA00022729"/>
    </source>
</evidence>
<dbReference type="Proteomes" id="UP000241986">
    <property type="component" value="Unassembled WGS sequence"/>
</dbReference>
<dbReference type="GO" id="GO:0016837">
    <property type="term" value="F:carbon-oxygen lyase activity, acting on polysaccharides"/>
    <property type="evidence" value="ECO:0007669"/>
    <property type="project" value="UniProtKB-ARBA"/>
</dbReference>
<evidence type="ECO:0000259" key="7">
    <source>
        <dbReference type="Pfam" id="PF02884"/>
    </source>
</evidence>
<feature type="signal peptide" evidence="5">
    <location>
        <begin position="1"/>
        <end position="20"/>
    </location>
</feature>
<sequence length="805" mass="89992">MFSLKNIVLYTLLFSNVVAAQQLTTEYKILADRWTESIIGTPEQEYDSFQQNMISNTQRDAMKYLNSLDMTDMRHSLWDDLPLDYSQGGKTIGPNIRSSMIRLLTMAKAYRFPGELQGNKILISSVINSLDYLFKEHYRVGALEYGNWWEWEIGIPKTVNDILTLIYSELTEAQLDNYTSACRYFSPLPDRNGVSEGASASTNPVNREATGGNRTDMVQVVLVRGILSERDDEIKNALNALPQVLESVTTDDGFYNDGSFIQHGDIPYTGTYGNVLLEGVGKVMNLMANSTWPADDPRLLRVYEILYNSFFPFIYSGQMLDMQNGRGIARGNRQNHVEGHAVLASMIRFLDGASESDNKKLSGFIKGQILSDHVKNFLEGQQDFLISNKAKKLIEDTTLEPVALSPKAYYFPDMDRFVYHGSDYVFSLALHSARVGNFECMNDENRKGWFTGDGATYIYNTDLTQYTDYWPLINPYHIAGTTVDMTTTLDECTNKNKVASRVGKNKQFKMQRVGGAAYRTEAAIGADFYNHDDSVSALKSWFVLNDKVVAIGSDIKSVDNINVGTIVDSRKLNQNGKNRIEINGVVDSIHDKKVYENVNSVFIEGNVEGANMGYWFPKTEHLTMEHLNVSANWSDIGTTRKSVSGHTLSSFISHNDHQSGYQYVILNGISGQGLREYSLNPDIIVIRADNKAHVVGDVSGEYILANLWGNGEVSVGSLKTSSPVSIVLKMHLNTLEVSLADPTRVLSQVEFITNEGFNVMSDPDGRVSINGKTMVVNIDALRGSTYHFSLQRDNGSSLENERGED</sequence>
<dbReference type="SUPFAM" id="SSF48230">
    <property type="entry name" value="Chondroitin AC/alginate lyase"/>
    <property type="match status" value="1"/>
</dbReference>
<dbReference type="SUPFAM" id="SSF74650">
    <property type="entry name" value="Galactose mutarotase-like"/>
    <property type="match status" value="1"/>
</dbReference>
<protein>
    <recommendedName>
        <fullName evidence="11">Hyaluronate lyase</fullName>
    </recommendedName>
</protein>
<evidence type="ECO:0000256" key="4">
    <source>
        <dbReference type="PIRSR" id="PIRSR638970-1"/>
    </source>
</evidence>
<feature type="domain" description="Polysaccharide lyase 8 N-terminal alpha-helical" evidence="8">
    <location>
        <begin position="34"/>
        <end position="366"/>
    </location>
</feature>
<comment type="similarity">
    <text evidence="1">Belongs to the polysaccharide lyase 8 family.</text>
</comment>
<keyword evidence="3" id="KW-0456">Lyase</keyword>
<dbReference type="Pfam" id="PF08124">
    <property type="entry name" value="Lyase_8_N"/>
    <property type="match status" value="1"/>
</dbReference>
<organism evidence="9 10">
    <name type="scientific">Aeromonas veronii</name>
    <dbReference type="NCBI Taxonomy" id="654"/>
    <lineage>
        <taxon>Bacteria</taxon>
        <taxon>Pseudomonadati</taxon>
        <taxon>Pseudomonadota</taxon>
        <taxon>Gammaproteobacteria</taxon>
        <taxon>Aeromonadales</taxon>
        <taxon>Aeromonadaceae</taxon>
        <taxon>Aeromonas</taxon>
    </lineage>
</organism>
<dbReference type="InterPro" id="IPR038970">
    <property type="entry name" value="Lyase_8"/>
</dbReference>
<dbReference type="InterPro" id="IPR011013">
    <property type="entry name" value="Gal_mutarotase_sf_dom"/>
</dbReference>
<accession>A0A2T4N6G9</accession>
<dbReference type="PANTHER" id="PTHR38481:SF1">
    <property type="entry name" value="HYALURONATE LYASE"/>
    <property type="match status" value="1"/>
</dbReference>
<name>A0A2T4N6G9_AERVE</name>
<dbReference type="EMBL" id="PZKL01000012">
    <property type="protein sequence ID" value="PTH82403.1"/>
    <property type="molecule type" value="Genomic_DNA"/>
</dbReference>
<dbReference type="InterPro" id="IPR003159">
    <property type="entry name" value="Lyase_8_central_dom"/>
</dbReference>
<dbReference type="InterPro" id="IPR012970">
    <property type="entry name" value="Lyase_8_alpha_N"/>
</dbReference>
<evidence type="ECO:0000313" key="9">
    <source>
        <dbReference type="EMBL" id="PTH82403.1"/>
    </source>
</evidence>
<evidence type="ECO:0000259" key="6">
    <source>
        <dbReference type="Pfam" id="PF02278"/>
    </source>
</evidence>
<keyword evidence="2 5" id="KW-0732">Signal</keyword>
<feature type="active site" evidence="4">
    <location>
        <position position="272"/>
    </location>
</feature>
<dbReference type="Gene3D" id="1.50.10.100">
    <property type="entry name" value="Chondroitin AC/alginate lyase"/>
    <property type="match status" value="1"/>
</dbReference>
<dbReference type="RefSeq" id="WP_107682488.1">
    <property type="nucleotide sequence ID" value="NZ_CAWQUB010000001.1"/>
</dbReference>
<proteinExistence type="inferred from homology"/>
<evidence type="ECO:0008006" key="11">
    <source>
        <dbReference type="Google" id="ProtNLM"/>
    </source>
</evidence>
<evidence type="ECO:0000259" key="8">
    <source>
        <dbReference type="Pfam" id="PF08124"/>
    </source>
</evidence>
<evidence type="ECO:0000256" key="3">
    <source>
        <dbReference type="ARBA" id="ARBA00023239"/>
    </source>
</evidence>
<comment type="caution">
    <text evidence="9">The sequence shown here is derived from an EMBL/GenBank/DDBJ whole genome shotgun (WGS) entry which is preliminary data.</text>
</comment>
<feature type="active site" evidence="4">
    <location>
        <position position="263"/>
    </location>
</feature>
<dbReference type="SUPFAM" id="SSF49863">
    <property type="entry name" value="Hyaluronate lyase-like, C-terminal domain"/>
    <property type="match status" value="1"/>
</dbReference>
<dbReference type="GO" id="GO:0005576">
    <property type="term" value="C:extracellular region"/>
    <property type="evidence" value="ECO:0007669"/>
    <property type="project" value="InterPro"/>
</dbReference>
<feature type="domain" description="Polysaccharide lyase family 8 C-terminal" evidence="7">
    <location>
        <begin position="685"/>
        <end position="749"/>
    </location>
</feature>
<dbReference type="GO" id="GO:0030246">
    <property type="term" value="F:carbohydrate binding"/>
    <property type="evidence" value="ECO:0007669"/>
    <property type="project" value="InterPro"/>
</dbReference>
<evidence type="ECO:0000256" key="1">
    <source>
        <dbReference type="ARBA" id="ARBA00006699"/>
    </source>
</evidence>
<evidence type="ECO:0000256" key="5">
    <source>
        <dbReference type="SAM" id="SignalP"/>
    </source>
</evidence>
<evidence type="ECO:0000313" key="10">
    <source>
        <dbReference type="Proteomes" id="UP000241986"/>
    </source>
</evidence>
<feature type="active site" evidence="4">
    <location>
        <position position="326"/>
    </location>
</feature>
<dbReference type="Pfam" id="PF02278">
    <property type="entry name" value="Lyase_8"/>
    <property type="match status" value="1"/>
</dbReference>
<reference evidence="9 10" key="1">
    <citation type="submission" date="2018-03" db="EMBL/GenBank/DDBJ databases">
        <title>Aeromonas veronii whole genome sequencing and analysis.</title>
        <authorList>
            <person name="Xie H."/>
            <person name="Liu T."/>
            <person name="Wang K."/>
        </authorList>
    </citation>
    <scope>NUCLEOTIDE SEQUENCE [LARGE SCALE GENOMIC DNA]</scope>
    <source>
        <strain evidence="9 10">XH.VA.1</strain>
    </source>
</reference>